<dbReference type="InterPro" id="IPR039420">
    <property type="entry name" value="WalR-like"/>
</dbReference>
<dbReference type="CDD" id="cd17535">
    <property type="entry name" value="REC_NarL-like"/>
    <property type="match status" value="1"/>
</dbReference>
<dbReference type="SMART" id="SM00421">
    <property type="entry name" value="HTH_LUXR"/>
    <property type="match status" value="1"/>
</dbReference>
<gene>
    <name evidence="8" type="primary">bvgA_1</name>
    <name evidence="8" type="ORF">IEC33019_0314</name>
</gene>
<dbReference type="PROSITE" id="PS00622">
    <property type="entry name" value="HTH_LUXR_1"/>
    <property type="match status" value="1"/>
</dbReference>
<dbReference type="AlphaFoldDB" id="A0A1B2F145"/>
<feature type="modified residue" description="4-aspartylphosphate" evidence="5">
    <location>
        <position position="52"/>
    </location>
</feature>
<dbReference type="PROSITE" id="PS50110">
    <property type="entry name" value="RESPONSE_REGULATORY"/>
    <property type="match status" value="1"/>
</dbReference>
<dbReference type="SUPFAM" id="SSF46894">
    <property type="entry name" value="C-terminal effector domain of the bipartite response regulators"/>
    <property type="match status" value="1"/>
</dbReference>
<evidence type="ECO:0000256" key="1">
    <source>
        <dbReference type="ARBA" id="ARBA00022553"/>
    </source>
</evidence>
<dbReference type="SUPFAM" id="SSF52172">
    <property type="entry name" value="CheY-like"/>
    <property type="match status" value="1"/>
</dbReference>
<keyword evidence="3" id="KW-0238">DNA-binding</keyword>
<evidence type="ECO:0000256" key="5">
    <source>
        <dbReference type="PROSITE-ProRule" id="PRU00169"/>
    </source>
</evidence>
<dbReference type="InterPro" id="IPR011006">
    <property type="entry name" value="CheY-like_superfamily"/>
</dbReference>
<evidence type="ECO:0000256" key="4">
    <source>
        <dbReference type="ARBA" id="ARBA00023163"/>
    </source>
</evidence>
<dbReference type="InterPro" id="IPR000792">
    <property type="entry name" value="Tscrpt_reg_LuxR_C"/>
</dbReference>
<feature type="domain" description="Response regulatory" evidence="7">
    <location>
        <begin position="2"/>
        <end position="117"/>
    </location>
</feature>
<dbReference type="PRINTS" id="PR00038">
    <property type="entry name" value="HTHLUXR"/>
</dbReference>
<dbReference type="Pfam" id="PF00072">
    <property type="entry name" value="Response_reg"/>
    <property type="match status" value="1"/>
</dbReference>
<dbReference type="Gene3D" id="3.40.50.2300">
    <property type="match status" value="1"/>
</dbReference>
<evidence type="ECO:0000259" key="6">
    <source>
        <dbReference type="PROSITE" id="PS50043"/>
    </source>
</evidence>
<sequence length="207" mass="23286">MKVVIVDDHPFIRSSVSMQLRQDRLEVVGQADNGVDAVRLVREHVPDLVVLDLVLPDMDGLQVLLRIREMPQPPKVLVLTSHLADYFSLRCMRAGASGFLSKSDNLDELSKAVLALRSGYSYFPDVSYSSVNHKDMITTEAQRIAALSDREVIIFQYLARGMSNKTIGELMLISNKTVSTYKTRLLEKLRVSSLIELADLARRNQLI</sequence>
<dbReference type="InterPro" id="IPR016032">
    <property type="entry name" value="Sig_transdc_resp-reg_C-effctor"/>
</dbReference>
<dbReference type="InterPro" id="IPR001789">
    <property type="entry name" value="Sig_transdc_resp-reg_receiver"/>
</dbReference>
<feature type="domain" description="HTH luxR-type" evidence="6">
    <location>
        <begin position="140"/>
        <end position="205"/>
    </location>
</feature>
<dbReference type="GO" id="GO:0003677">
    <property type="term" value="F:DNA binding"/>
    <property type="evidence" value="ECO:0007669"/>
    <property type="project" value="UniProtKB-KW"/>
</dbReference>
<dbReference type="CDD" id="cd06170">
    <property type="entry name" value="LuxR_C_like"/>
    <property type="match status" value="1"/>
</dbReference>
<reference evidence="8" key="1">
    <citation type="submission" date="2016-07" db="EMBL/GenBank/DDBJ databases">
        <title>New class B carbapenemase carried by novel plasmid in Pseudomonas putida enviromental strain in eastern Amazonia.</title>
        <authorList>
            <person name="Souza C.O."/>
            <person name="Lima K.V."/>
            <person name="Brasiliense D.M."/>
            <person name="Perez-Chaparro P.J."/>
            <person name="Mamizuka E.M."/>
            <person name="Lima M.O."/>
            <person name="Lima L.N."/>
            <person name="McCulloch J.A."/>
        </authorList>
    </citation>
    <scope>NUCLEOTIDE SEQUENCE [LARGE SCALE GENOMIC DNA]</scope>
    <source>
        <strain evidence="8">IEC33019</strain>
    </source>
</reference>
<dbReference type="SMART" id="SM00448">
    <property type="entry name" value="REC"/>
    <property type="match status" value="1"/>
</dbReference>
<dbReference type="Pfam" id="PF00196">
    <property type="entry name" value="GerE"/>
    <property type="match status" value="1"/>
</dbReference>
<keyword evidence="1 5" id="KW-0597">Phosphoprotein</keyword>
<dbReference type="PANTHER" id="PTHR43214:SF41">
    <property type="entry name" value="NITRATE_NITRITE RESPONSE REGULATOR PROTEIN NARP"/>
    <property type="match status" value="1"/>
</dbReference>
<organism evidence="8">
    <name type="scientific">Pseudomonas putida</name>
    <name type="common">Arthrobacter siderocapsulatus</name>
    <dbReference type="NCBI Taxonomy" id="303"/>
    <lineage>
        <taxon>Bacteria</taxon>
        <taxon>Pseudomonadati</taxon>
        <taxon>Pseudomonadota</taxon>
        <taxon>Gammaproteobacteria</taxon>
        <taxon>Pseudomonadales</taxon>
        <taxon>Pseudomonadaceae</taxon>
        <taxon>Pseudomonas</taxon>
    </lineage>
</organism>
<evidence type="ECO:0000256" key="3">
    <source>
        <dbReference type="ARBA" id="ARBA00023125"/>
    </source>
</evidence>
<evidence type="ECO:0000259" key="7">
    <source>
        <dbReference type="PROSITE" id="PS50110"/>
    </source>
</evidence>
<dbReference type="EMBL" id="CP016634">
    <property type="protein sequence ID" value="ANY85918.1"/>
    <property type="molecule type" value="Genomic_DNA"/>
</dbReference>
<dbReference type="GO" id="GO:0006355">
    <property type="term" value="P:regulation of DNA-templated transcription"/>
    <property type="evidence" value="ECO:0007669"/>
    <property type="project" value="InterPro"/>
</dbReference>
<dbReference type="PROSITE" id="PS50043">
    <property type="entry name" value="HTH_LUXR_2"/>
    <property type="match status" value="1"/>
</dbReference>
<dbReference type="InterPro" id="IPR058245">
    <property type="entry name" value="NreC/VraR/RcsB-like_REC"/>
</dbReference>
<evidence type="ECO:0000313" key="8">
    <source>
        <dbReference type="EMBL" id="ANY85918.1"/>
    </source>
</evidence>
<dbReference type="RefSeq" id="WP_070091669.1">
    <property type="nucleotide sequence ID" value="NZ_CP016634.1"/>
</dbReference>
<keyword evidence="2" id="KW-0805">Transcription regulation</keyword>
<dbReference type="GO" id="GO:0000160">
    <property type="term" value="P:phosphorelay signal transduction system"/>
    <property type="evidence" value="ECO:0007669"/>
    <property type="project" value="InterPro"/>
</dbReference>
<proteinExistence type="predicted"/>
<dbReference type="PANTHER" id="PTHR43214">
    <property type="entry name" value="TWO-COMPONENT RESPONSE REGULATOR"/>
    <property type="match status" value="1"/>
</dbReference>
<accession>A0A1B2F145</accession>
<name>A0A1B2F145_PSEPU</name>
<protein>
    <submittedName>
        <fullName evidence="8">Virulence factors putative positive transcription regulator BvgA</fullName>
    </submittedName>
</protein>
<keyword evidence="4" id="KW-0804">Transcription</keyword>
<evidence type="ECO:0000256" key="2">
    <source>
        <dbReference type="ARBA" id="ARBA00023015"/>
    </source>
</evidence>